<feature type="binding site" evidence="2">
    <location>
        <position position="184"/>
    </location>
    <ligand>
        <name>S-adenosyl-L-methionine</name>
        <dbReference type="ChEBI" id="CHEBI:59789"/>
    </ligand>
</feature>
<comment type="caution">
    <text evidence="5">The sequence shown here is derived from an EMBL/GenBank/DDBJ whole genome shotgun (WGS) entry which is preliminary data.</text>
</comment>
<dbReference type="Pfam" id="PF13847">
    <property type="entry name" value="Methyltransf_31"/>
    <property type="match status" value="1"/>
</dbReference>
<evidence type="ECO:0000259" key="3">
    <source>
        <dbReference type="Pfam" id="PF13847"/>
    </source>
</evidence>
<dbReference type="EC" id="2.1.1.187" evidence="5"/>
<evidence type="ECO:0000313" key="6">
    <source>
        <dbReference type="Proteomes" id="UP000281474"/>
    </source>
</evidence>
<feature type="binding site" evidence="1">
    <location>
        <position position="25"/>
    </location>
    <ligand>
        <name>Zn(2+)</name>
        <dbReference type="ChEBI" id="CHEBI:29105"/>
    </ligand>
</feature>
<feature type="domain" description="Methyltransferase" evidence="3">
    <location>
        <begin position="83"/>
        <end position="181"/>
    </location>
</feature>
<feature type="binding site" evidence="2">
    <location>
        <begin position="95"/>
        <end position="96"/>
    </location>
    <ligand>
        <name>S-adenosyl-L-methionine</name>
        <dbReference type="ChEBI" id="CHEBI:59789"/>
    </ligand>
</feature>
<feature type="domain" description="23S rRNA (guanine(745)-N(1))-methyltransferase N-terminal" evidence="4">
    <location>
        <begin position="3"/>
        <end position="46"/>
    </location>
</feature>
<dbReference type="RefSeq" id="WP_121837575.1">
    <property type="nucleotide sequence ID" value="NZ_ML014757.1"/>
</dbReference>
<dbReference type="PIRSF" id="PIRSF018249">
    <property type="entry name" value="MyrA_prd"/>
    <property type="match status" value="1"/>
</dbReference>
<dbReference type="InterPro" id="IPR025714">
    <property type="entry name" value="Methyltranfer_dom"/>
</dbReference>
<keyword evidence="1" id="KW-0862">Zinc</keyword>
<proteinExistence type="predicted"/>
<dbReference type="EMBL" id="QZEI01000006">
    <property type="protein sequence ID" value="RLV61149.1"/>
    <property type="molecule type" value="Genomic_DNA"/>
</dbReference>
<dbReference type="OrthoDB" id="108476at2"/>
<dbReference type="Proteomes" id="UP000281474">
    <property type="component" value="Unassembled WGS sequence"/>
</dbReference>
<keyword evidence="5" id="KW-0808">Transferase</keyword>
<organism evidence="5 6">
    <name type="scientific">Parashewanella curva</name>
    <dbReference type="NCBI Taxonomy" id="2338552"/>
    <lineage>
        <taxon>Bacteria</taxon>
        <taxon>Pseudomonadati</taxon>
        <taxon>Pseudomonadota</taxon>
        <taxon>Gammaproteobacteria</taxon>
        <taxon>Alteromonadales</taxon>
        <taxon>Shewanellaceae</taxon>
        <taxon>Parashewanella</taxon>
    </lineage>
</organism>
<dbReference type="Pfam" id="PF21302">
    <property type="entry name" value="Zn_ribbon_RlmA"/>
    <property type="match status" value="1"/>
</dbReference>
<name>A0A3L8Q2B0_9GAMM</name>
<dbReference type="PANTHER" id="PTHR43591">
    <property type="entry name" value="METHYLTRANSFERASE"/>
    <property type="match status" value="1"/>
</dbReference>
<evidence type="ECO:0000256" key="1">
    <source>
        <dbReference type="PIRSR" id="PIRSR018249-1"/>
    </source>
</evidence>
<keyword evidence="6" id="KW-1185">Reference proteome</keyword>
<evidence type="ECO:0000259" key="4">
    <source>
        <dbReference type="Pfam" id="PF21302"/>
    </source>
</evidence>
<gene>
    <name evidence="5" type="ORF">D5018_03370</name>
</gene>
<dbReference type="InterPro" id="IPR029063">
    <property type="entry name" value="SAM-dependent_MTases_sf"/>
</dbReference>
<feature type="binding site" evidence="1">
    <location>
        <position position="5"/>
    </location>
    <ligand>
        <name>Zn(2+)</name>
        <dbReference type="ChEBI" id="CHEBI:29105"/>
    </ligand>
</feature>
<feature type="binding site" evidence="2">
    <location>
        <position position="67"/>
    </location>
    <ligand>
        <name>S-adenosyl-L-methionine</name>
        <dbReference type="ChEBI" id="CHEBI:59789"/>
    </ligand>
</feature>
<dbReference type="AlphaFoldDB" id="A0A3L8Q2B0"/>
<dbReference type="Gene3D" id="3.40.50.150">
    <property type="entry name" value="Vaccinia Virus protein VP39"/>
    <property type="match status" value="1"/>
</dbReference>
<keyword evidence="2" id="KW-0949">S-adenosyl-L-methionine</keyword>
<evidence type="ECO:0000313" key="5">
    <source>
        <dbReference type="EMBL" id="RLV61149.1"/>
    </source>
</evidence>
<keyword evidence="5" id="KW-0489">Methyltransferase</keyword>
<dbReference type="GO" id="GO:0052911">
    <property type="term" value="F:23S rRNA (guanine(745)-N(1))-methyltransferase activity"/>
    <property type="evidence" value="ECO:0007669"/>
    <property type="project" value="UniProtKB-EC"/>
</dbReference>
<protein>
    <submittedName>
        <fullName evidence="5">23S rRNA (Guanine(745)-N(1))-methyltransferase</fullName>
        <ecNumber evidence="5">2.1.1.187</ecNumber>
    </submittedName>
</protein>
<keyword evidence="1" id="KW-0479">Metal-binding</keyword>
<evidence type="ECO:0000256" key="2">
    <source>
        <dbReference type="PIRSR" id="PIRSR018249-2"/>
    </source>
</evidence>
<reference evidence="5 6" key="1">
    <citation type="submission" date="2018-09" db="EMBL/GenBank/DDBJ databases">
        <title>Phylogeny of the Shewanellaceae, and recommendation for two new genera, Pseudoshewanella and Parashewanella.</title>
        <authorList>
            <person name="Wang G."/>
        </authorList>
    </citation>
    <scope>NUCLEOTIDE SEQUENCE [LARGE SCALE GENOMIC DNA]</scope>
    <source>
        <strain evidence="5 6">C51</strain>
    </source>
</reference>
<dbReference type="InterPro" id="IPR048647">
    <property type="entry name" value="RlmA_N"/>
</dbReference>
<feature type="binding site" evidence="1">
    <location>
        <position position="8"/>
    </location>
    <ligand>
        <name>Zn(2+)</name>
        <dbReference type="ChEBI" id="CHEBI:29105"/>
    </ligand>
</feature>
<dbReference type="GO" id="GO:0046872">
    <property type="term" value="F:metal ion binding"/>
    <property type="evidence" value="ECO:0007669"/>
    <property type="project" value="UniProtKB-KW"/>
</dbReference>
<dbReference type="InterPro" id="IPR016718">
    <property type="entry name" value="rRNA_m1G-MeTrfase_A_prd"/>
</dbReference>
<dbReference type="SUPFAM" id="SSF53335">
    <property type="entry name" value="S-adenosyl-L-methionine-dependent methyltransferases"/>
    <property type="match status" value="1"/>
</dbReference>
<dbReference type="NCBIfam" id="NF008300">
    <property type="entry name" value="PRK11088.1"/>
    <property type="match status" value="1"/>
</dbReference>
<sequence>MPYICPICESSLKLDNRTWRCSQNHCFDIAKEGYVNLLPVQKKKSKDPGDNQLMMQARREFLNQGHYQFLSDRVNVLLEEHLKNHATMLDLGCGEGYYTGRLAEALQVKSLQIYGLDISKVAVRYGAKRYKDITFCVASAFDTPFAPQSLDAVLRIYAPSKLEELKRIIKPGGVLLTVSAGPIHHWFLKTVIYKEPKPHPEETDNLDGFELIFSERLQQKINLKQKDDIENFLNMTPYAWKLDDSQKQQLCQQGLECELDFKLQLHRRQ</sequence>
<accession>A0A3L8Q2B0</accession>
<dbReference type="CDD" id="cd02440">
    <property type="entry name" value="AdoMet_MTases"/>
    <property type="match status" value="1"/>
</dbReference>
<feature type="binding site" evidence="1">
    <location>
        <position position="21"/>
    </location>
    <ligand>
        <name>Zn(2+)</name>
        <dbReference type="ChEBI" id="CHEBI:29105"/>
    </ligand>
</feature>